<evidence type="ECO:0000313" key="3">
    <source>
        <dbReference type="EMBL" id="QDT61100.1"/>
    </source>
</evidence>
<accession>A0A517SY76</accession>
<feature type="coiled-coil region" evidence="1">
    <location>
        <begin position="333"/>
        <end position="367"/>
    </location>
</feature>
<proteinExistence type="predicted"/>
<evidence type="ECO:0000313" key="4">
    <source>
        <dbReference type="Proteomes" id="UP000315003"/>
    </source>
</evidence>
<evidence type="ECO:0000256" key="2">
    <source>
        <dbReference type="SAM" id="MobiDB-lite"/>
    </source>
</evidence>
<dbReference type="InterPro" id="IPR050696">
    <property type="entry name" value="FtsA/MreB"/>
</dbReference>
<dbReference type="EMBL" id="CP036272">
    <property type="protein sequence ID" value="QDT61100.1"/>
    <property type="molecule type" value="Genomic_DNA"/>
</dbReference>
<protein>
    <recommendedName>
        <fullName evidence="5">Competence protein A</fullName>
    </recommendedName>
</protein>
<dbReference type="RefSeq" id="WP_145274787.1">
    <property type="nucleotide sequence ID" value="NZ_CP036272.1"/>
</dbReference>
<dbReference type="OrthoDB" id="273477at2"/>
<name>A0A517SY76_9BACT</name>
<feature type="compositionally biased region" description="Low complexity" evidence="2">
    <location>
        <begin position="567"/>
        <end position="618"/>
    </location>
</feature>
<keyword evidence="1" id="KW-0175">Coiled coil</keyword>
<feature type="region of interest" description="Disordered" evidence="2">
    <location>
        <begin position="480"/>
        <end position="618"/>
    </location>
</feature>
<feature type="compositionally biased region" description="Acidic residues" evidence="2">
    <location>
        <begin position="507"/>
        <end position="545"/>
    </location>
</feature>
<evidence type="ECO:0008006" key="5">
    <source>
        <dbReference type="Google" id="ProtNLM"/>
    </source>
</evidence>
<dbReference type="Gene3D" id="3.30.420.40">
    <property type="match status" value="2"/>
</dbReference>
<gene>
    <name evidence="3" type="ORF">SV7mr_36310</name>
</gene>
<dbReference type="PANTHER" id="PTHR32432:SF3">
    <property type="entry name" value="ETHANOLAMINE UTILIZATION PROTEIN EUTJ"/>
    <property type="match status" value="1"/>
</dbReference>
<organism evidence="3 4">
    <name type="scientific">Stieleria bergensis</name>
    <dbReference type="NCBI Taxonomy" id="2528025"/>
    <lineage>
        <taxon>Bacteria</taxon>
        <taxon>Pseudomonadati</taxon>
        <taxon>Planctomycetota</taxon>
        <taxon>Planctomycetia</taxon>
        <taxon>Pirellulales</taxon>
        <taxon>Pirellulaceae</taxon>
        <taxon>Stieleria</taxon>
    </lineage>
</organism>
<dbReference type="Proteomes" id="UP000315003">
    <property type="component" value="Chromosome"/>
</dbReference>
<dbReference type="PANTHER" id="PTHR32432">
    <property type="entry name" value="CELL DIVISION PROTEIN FTSA-RELATED"/>
    <property type="match status" value="1"/>
</dbReference>
<dbReference type="Gene3D" id="3.30.1490.300">
    <property type="match status" value="1"/>
</dbReference>
<dbReference type="AlphaFoldDB" id="A0A517SY76"/>
<keyword evidence="4" id="KW-1185">Reference proteome</keyword>
<reference evidence="3 4" key="1">
    <citation type="submission" date="2019-02" db="EMBL/GenBank/DDBJ databases">
        <title>Deep-cultivation of Planctomycetes and their phenomic and genomic characterization uncovers novel biology.</title>
        <authorList>
            <person name="Wiegand S."/>
            <person name="Jogler M."/>
            <person name="Boedeker C."/>
            <person name="Pinto D."/>
            <person name="Vollmers J."/>
            <person name="Rivas-Marin E."/>
            <person name="Kohn T."/>
            <person name="Peeters S.H."/>
            <person name="Heuer A."/>
            <person name="Rast P."/>
            <person name="Oberbeckmann S."/>
            <person name="Bunk B."/>
            <person name="Jeske O."/>
            <person name="Meyerdierks A."/>
            <person name="Storesund J.E."/>
            <person name="Kallscheuer N."/>
            <person name="Luecker S."/>
            <person name="Lage O.M."/>
            <person name="Pohl T."/>
            <person name="Merkel B.J."/>
            <person name="Hornburger P."/>
            <person name="Mueller R.-W."/>
            <person name="Bruemmer F."/>
            <person name="Labrenz M."/>
            <person name="Spormann A.M."/>
            <person name="Op den Camp H."/>
            <person name="Overmann J."/>
            <person name="Amann R."/>
            <person name="Jetten M.S.M."/>
            <person name="Mascher T."/>
            <person name="Medema M.H."/>
            <person name="Devos D.P."/>
            <person name="Kaster A.-K."/>
            <person name="Ovreas L."/>
            <person name="Rohde M."/>
            <person name="Galperin M.Y."/>
            <person name="Jogler C."/>
        </authorList>
    </citation>
    <scope>NUCLEOTIDE SEQUENCE [LARGE SCALE GENOMIC DNA]</scope>
    <source>
        <strain evidence="3 4">SV_7m_r</strain>
    </source>
</reference>
<sequence>MPQKIALDYDDNELRVVVAQCSGSRVHVSDARVIPIDESSSPSQELRSFISENSLQKTDVLVAVGRGKAELRELRLPIVPPEELPDMVRFQAIRSFASASDRALVDFLETGRDGEISLIAAAMSPTDMDQLRELCQTSELNIQRAALRPLTAAPLYLKSKGSVPICVLIDLLTDDAEITVARDGKVIFVRTVRLPQEDEHRSNAIAAEIKRTLMACGETNHADRIIVWGTQQVHQADLDAIRTSSGCQDVQAVNPFDLVDLKMPADQVPAHVGRLAPLVGLLAADEGSPQSLIDFLNPRERPEDKPDHVKRACMIGGPIAAVVLVGALIMLQLRSLDQQIATAETTANQLASKADEAQKRVAQTEEIDVFLDEDVHWLDEFKRIAANVPPSDQMIVSNVYASSTAKGGGTIKFAGAVVSPDVIETMESALREANYQVQSGSSNKLPRATRYTWSFDETITIPASAVRQAREERLAAMKAAENGETADPKEASESEPAEQTAPVTEQPAEDQEAEDQEAEDQEADDQEADDQEADDQEADDQDADAPVESTEQPLPDDQTKPSDQEGESAVPDASEASSEAAPETSVPDSSASGAEASPTTTSPPTTDAAATSSQEQDQ</sequence>
<evidence type="ECO:0000256" key="1">
    <source>
        <dbReference type="SAM" id="Coils"/>
    </source>
</evidence>